<keyword evidence="2" id="KW-1185">Reference proteome</keyword>
<organism evidence="1 2">
    <name type="scientific">Eleusine coracana subsp. coracana</name>
    <dbReference type="NCBI Taxonomy" id="191504"/>
    <lineage>
        <taxon>Eukaryota</taxon>
        <taxon>Viridiplantae</taxon>
        <taxon>Streptophyta</taxon>
        <taxon>Embryophyta</taxon>
        <taxon>Tracheophyta</taxon>
        <taxon>Spermatophyta</taxon>
        <taxon>Magnoliopsida</taxon>
        <taxon>Liliopsida</taxon>
        <taxon>Poales</taxon>
        <taxon>Poaceae</taxon>
        <taxon>PACMAD clade</taxon>
        <taxon>Chloridoideae</taxon>
        <taxon>Cynodonteae</taxon>
        <taxon>Eleusininae</taxon>
        <taxon>Eleusine</taxon>
    </lineage>
</organism>
<sequence length="74" mass="7905">MGGALARLAGLVLCSHRGLRLRCRHAARVRAHLGARATRGGERCWRGEGLGEARVAGGDFDRLSPCQEPSVGLR</sequence>
<evidence type="ECO:0000313" key="1">
    <source>
        <dbReference type="EMBL" id="GJM96894.1"/>
    </source>
</evidence>
<gene>
    <name evidence="1" type="primary">ga13768</name>
    <name evidence="1" type="ORF">PR202_ga13768</name>
</gene>
<name>A0AAV5CFV4_ELECO</name>
<accession>A0AAV5CFV4</accession>
<dbReference type="AlphaFoldDB" id="A0AAV5CFV4"/>
<proteinExistence type="predicted"/>
<reference evidence="1" key="1">
    <citation type="journal article" date="2018" name="DNA Res.">
        <title>Multiple hybrid de novo genome assembly of finger millet, an orphan allotetraploid crop.</title>
        <authorList>
            <person name="Hatakeyama M."/>
            <person name="Aluri S."/>
            <person name="Balachadran M.T."/>
            <person name="Sivarajan S.R."/>
            <person name="Patrignani A."/>
            <person name="Gruter S."/>
            <person name="Poveda L."/>
            <person name="Shimizu-Inatsugi R."/>
            <person name="Baeten J."/>
            <person name="Francoijs K.J."/>
            <person name="Nataraja K.N."/>
            <person name="Reddy Y.A.N."/>
            <person name="Phadnis S."/>
            <person name="Ravikumar R.L."/>
            <person name="Schlapbach R."/>
            <person name="Sreeman S.M."/>
            <person name="Shimizu K.K."/>
        </authorList>
    </citation>
    <scope>NUCLEOTIDE SEQUENCE</scope>
</reference>
<protein>
    <submittedName>
        <fullName evidence="1">Uncharacterized protein</fullName>
    </submittedName>
</protein>
<dbReference type="EMBL" id="BQKI01000006">
    <property type="protein sequence ID" value="GJM96894.1"/>
    <property type="molecule type" value="Genomic_DNA"/>
</dbReference>
<dbReference type="Proteomes" id="UP001054889">
    <property type="component" value="Unassembled WGS sequence"/>
</dbReference>
<evidence type="ECO:0000313" key="2">
    <source>
        <dbReference type="Proteomes" id="UP001054889"/>
    </source>
</evidence>
<reference evidence="1" key="2">
    <citation type="submission" date="2021-12" db="EMBL/GenBank/DDBJ databases">
        <title>Resequencing data analysis of finger millet.</title>
        <authorList>
            <person name="Hatakeyama M."/>
            <person name="Aluri S."/>
            <person name="Balachadran M.T."/>
            <person name="Sivarajan S.R."/>
            <person name="Poveda L."/>
            <person name="Shimizu-Inatsugi R."/>
            <person name="Schlapbach R."/>
            <person name="Sreeman S.M."/>
            <person name="Shimizu K.K."/>
        </authorList>
    </citation>
    <scope>NUCLEOTIDE SEQUENCE</scope>
</reference>
<comment type="caution">
    <text evidence="1">The sequence shown here is derived from an EMBL/GenBank/DDBJ whole genome shotgun (WGS) entry which is preliminary data.</text>
</comment>